<protein>
    <recommendedName>
        <fullName evidence="4 13">Homoserine kinase</fullName>
        <shortName evidence="13">HK</shortName>
        <shortName evidence="13">HSK</shortName>
        <ecNumber evidence="3 13">2.7.1.39</ecNumber>
    </recommendedName>
</protein>
<comment type="caution">
    <text evidence="16">The sequence shown here is derived from an EMBL/GenBank/DDBJ whole genome shotgun (WGS) entry which is preliminary data.</text>
</comment>
<dbReference type="InterPro" id="IPR013750">
    <property type="entry name" value="GHMP_kinase_C_dom"/>
</dbReference>
<dbReference type="PANTHER" id="PTHR20861">
    <property type="entry name" value="HOMOSERINE/4-DIPHOSPHOCYTIDYL-2-C-METHYL-D-ERYTHRITOL KINASE"/>
    <property type="match status" value="1"/>
</dbReference>
<keyword evidence="6 13" id="KW-0808">Transferase</keyword>
<evidence type="ECO:0000313" key="16">
    <source>
        <dbReference type="EMBL" id="TRY17459.1"/>
    </source>
</evidence>
<dbReference type="GO" id="GO:0005737">
    <property type="term" value="C:cytoplasm"/>
    <property type="evidence" value="ECO:0007669"/>
    <property type="project" value="UniProtKB-SubCell"/>
</dbReference>
<dbReference type="GO" id="GO:0009088">
    <property type="term" value="P:threonine biosynthetic process"/>
    <property type="evidence" value="ECO:0007669"/>
    <property type="project" value="UniProtKB-UniRule"/>
</dbReference>
<dbReference type="InterPro" id="IPR000870">
    <property type="entry name" value="Homoserine_kinase"/>
</dbReference>
<keyword evidence="17" id="KW-1185">Reference proteome</keyword>
<dbReference type="AlphaFoldDB" id="A0A553JYD4"/>
<comment type="function">
    <text evidence="12 13">Catalyzes the ATP-dependent phosphorylation of L-homoserine to L-homoserine phosphate.</text>
</comment>
<feature type="binding site" evidence="13">
    <location>
        <begin position="101"/>
        <end position="111"/>
    </location>
    <ligand>
        <name>ATP</name>
        <dbReference type="ChEBI" id="CHEBI:30616"/>
    </ligand>
</feature>
<evidence type="ECO:0000256" key="13">
    <source>
        <dbReference type="HAMAP-Rule" id="MF_00384"/>
    </source>
</evidence>
<organism evidence="16 17">
    <name type="scientific">Tessaracoccus rhinocerotis</name>
    <dbReference type="NCBI Taxonomy" id="1689449"/>
    <lineage>
        <taxon>Bacteria</taxon>
        <taxon>Bacillati</taxon>
        <taxon>Actinomycetota</taxon>
        <taxon>Actinomycetes</taxon>
        <taxon>Propionibacteriales</taxon>
        <taxon>Propionibacteriaceae</taxon>
        <taxon>Tessaracoccus</taxon>
    </lineage>
</organism>
<dbReference type="UniPathway" id="UPA00050">
    <property type="reaction ID" value="UER00064"/>
</dbReference>
<evidence type="ECO:0000256" key="3">
    <source>
        <dbReference type="ARBA" id="ARBA00012078"/>
    </source>
</evidence>
<dbReference type="Pfam" id="PF00288">
    <property type="entry name" value="GHMP_kinases_N"/>
    <property type="match status" value="1"/>
</dbReference>
<feature type="domain" description="GHMP kinase N-terminal" evidence="14">
    <location>
        <begin position="73"/>
        <end position="156"/>
    </location>
</feature>
<evidence type="ECO:0000259" key="14">
    <source>
        <dbReference type="Pfam" id="PF00288"/>
    </source>
</evidence>
<sequence length="308" mass="32330">MSTTCVSRAAELTVLRVRVPGTTANVGSGFDCVGIALDIEDELELELKDGPGATTVVVDGEGAHQVPLDETHLVLRSLDVGLAEWGGRRHAMELRCTNRIPHSRGLGSSASAIVAGLAFAWGIAHPGLELDRAELTRVSSRIEGHPDNAGAAVWGGAILGWFDGDDVELVRLRVPATIGTRVWIPAFEVGTAGARSVLPDEVPRRDAVAQAIASAALPLALERRPDLLLAATRDRLHQAYRAELMRPSYDLVLALRELGVPATISGAGPTVFAVGTQEQLAPGDALVAEGFARHAPAIGGGVQLQRLG</sequence>
<dbReference type="Gene3D" id="3.30.230.10">
    <property type="match status" value="1"/>
</dbReference>
<comment type="similarity">
    <text evidence="2 13">Belongs to the GHMP kinase family. Homoserine kinase subfamily.</text>
</comment>
<keyword evidence="8 13" id="KW-0547">Nucleotide-binding</keyword>
<evidence type="ECO:0000256" key="12">
    <source>
        <dbReference type="ARBA" id="ARBA00049954"/>
    </source>
</evidence>
<evidence type="ECO:0000256" key="8">
    <source>
        <dbReference type="ARBA" id="ARBA00022741"/>
    </source>
</evidence>
<comment type="catalytic activity">
    <reaction evidence="11 13">
        <text>L-homoserine + ATP = O-phospho-L-homoserine + ADP + H(+)</text>
        <dbReference type="Rhea" id="RHEA:13985"/>
        <dbReference type="ChEBI" id="CHEBI:15378"/>
        <dbReference type="ChEBI" id="CHEBI:30616"/>
        <dbReference type="ChEBI" id="CHEBI:57476"/>
        <dbReference type="ChEBI" id="CHEBI:57590"/>
        <dbReference type="ChEBI" id="CHEBI:456216"/>
        <dbReference type="EC" id="2.7.1.39"/>
    </reaction>
</comment>
<keyword evidence="10 13" id="KW-0067">ATP-binding</keyword>
<dbReference type="Proteomes" id="UP000317638">
    <property type="component" value="Unassembled WGS sequence"/>
</dbReference>
<keyword evidence="9 13" id="KW-0418">Kinase</keyword>
<evidence type="ECO:0000256" key="1">
    <source>
        <dbReference type="ARBA" id="ARBA00005015"/>
    </source>
</evidence>
<dbReference type="Pfam" id="PF08544">
    <property type="entry name" value="GHMP_kinases_C"/>
    <property type="match status" value="1"/>
</dbReference>
<gene>
    <name evidence="13 16" type="primary">thrB</name>
    <name evidence="16" type="ORF">FOJ82_13090</name>
</gene>
<evidence type="ECO:0000256" key="11">
    <source>
        <dbReference type="ARBA" id="ARBA00049375"/>
    </source>
</evidence>
<dbReference type="SUPFAM" id="SSF55060">
    <property type="entry name" value="GHMP Kinase, C-terminal domain"/>
    <property type="match status" value="1"/>
</dbReference>
<evidence type="ECO:0000256" key="9">
    <source>
        <dbReference type="ARBA" id="ARBA00022777"/>
    </source>
</evidence>
<dbReference type="PIRSF" id="PIRSF000676">
    <property type="entry name" value="Homoser_kin"/>
    <property type="match status" value="1"/>
</dbReference>
<dbReference type="PRINTS" id="PR00958">
    <property type="entry name" value="HOMSERKINASE"/>
</dbReference>
<evidence type="ECO:0000256" key="4">
    <source>
        <dbReference type="ARBA" id="ARBA00017858"/>
    </source>
</evidence>
<keyword evidence="13" id="KW-0963">Cytoplasm</keyword>
<dbReference type="SUPFAM" id="SSF54211">
    <property type="entry name" value="Ribosomal protein S5 domain 2-like"/>
    <property type="match status" value="1"/>
</dbReference>
<evidence type="ECO:0000256" key="10">
    <source>
        <dbReference type="ARBA" id="ARBA00022840"/>
    </source>
</evidence>
<dbReference type="InterPro" id="IPR036554">
    <property type="entry name" value="GHMP_kinase_C_sf"/>
</dbReference>
<name>A0A553JYD4_9ACTN</name>
<dbReference type="EMBL" id="VKKG01000005">
    <property type="protein sequence ID" value="TRY17459.1"/>
    <property type="molecule type" value="Genomic_DNA"/>
</dbReference>
<dbReference type="HAMAP" id="MF_00384">
    <property type="entry name" value="Homoser_kinase"/>
    <property type="match status" value="1"/>
</dbReference>
<comment type="pathway">
    <text evidence="1 13">Amino-acid biosynthesis; L-threonine biosynthesis; L-threonine from L-aspartate: step 4/5.</text>
</comment>
<keyword evidence="7 13" id="KW-0791">Threonine biosynthesis</keyword>
<proteinExistence type="inferred from homology"/>
<keyword evidence="5 13" id="KW-0028">Amino-acid biosynthesis</keyword>
<evidence type="ECO:0000259" key="15">
    <source>
        <dbReference type="Pfam" id="PF08544"/>
    </source>
</evidence>
<dbReference type="InterPro" id="IPR006203">
    <property type="entry name" value="GHMP_knse_ATP-bd_CS"/>
</dbReference>
<dbReference type="NCBIfam" id="TIGR00191">
    <property type="entry name" value="thrB"/>
    <property type="match status" value="1"/>
</dbReference>
<dbReference type="OrthoDB" id="9769912at2"/>
<feature type="domain" description="GHMP kinase C-terminal" evidence="15">
    <location>
        <begin position="222"/>
        <end position="278"/>
    </location>
</feature>
<dbReference type="PANTHER" id="PTHR20861:SF1">
    <property type="entry name" value="HOMOSERINE KINASE"/>
    <property type="match status" value="1"/>
</dbReference>
<evidence type="ECO:0000256" key="7">
    <source>
        <dbReference type="ARBA" id="ARBA00022697"/>
    </source>
</evidence>
<evidence type="ECO:0000256" key="6">
    <source>
        <dbReference type="ARBA" id="ARBA00022679"/>
    </source>
</evidence>
<dbReference type="Gene3D" id="3.30.70.890">
    <property type="entry name" value="GHMP kinase, C-terminal domain"/>
    <property type="match status" value="1"/>
</dbReference>
<reference evidence="16 17" key="1">
    <citation type="submission" date="2019-07" db="EMBL/GenBank/DDBJ databases">
        <authorList>
            <person name="Zhou L.-Y."/>
        </authorList>
    </citation>
    <scope>NUCLEOTIDE SEQUENCE [LARGE SCALE GENOMIC DNA]</scope>
    <source>
        <strain evidence="16 17">YIM 101269</strain>
    </source>
</reference>
<evidence type="ECO:0000256" key="5">
    <source>
        <dbReference type="ARBA" id="ARBA00022605"/>
    </source>
</evidence>
<dbReference type="GO" id="GO:0004413">
    <property type="term" value="F:homoserine kinase activity"/>
    <property type="evidence" value="ECO:0007669"/>
    <property type="project" value="UniProtKB-UniRule"/>
</dbReference>
<evidence type="ECO:0000256" key="2">
    <source>
        <dbReference type="ARBA" id="ARBA00007370"/>
    </source>
</evidence>
<comment type="subcellular location">
    <subcellularLocation>
        <location evidence="13">Cytoplasm</location>
    </subcellularLocation>
</comment>
<dbReference type="GO" id="GO:0005524">
    <property type="term" value="F:ATP binding"/>
    <property type="evidence" value="ECO:0007669"/>
    <property type="project" value="UniProtKB-UniRule"/>
</dbReference>
<dbReference type="InterPro" id="IPR020568">
    <property type="entry name" value="Ribosomal_Su5_D2-typ_SF"/>
</dbReference>
<evidence type="ECO:0000313" key="17">
    <source>
        <dbReference type="Proteomes" id="UP000317638"/>
    </source>
</evidence>
<dbReference type="PROSITE" id="PS00627">
    <property type="entry name" value="GHMP_KINASES_ATP"/>
    <property type="match status" value="1"/>
</dbReference>
<dbReference type="EC" id="2.7.1.39" evidence="3 13"/>
<dbReference type="InterPro" id="IPR014721">
    <property type="entry name" value="Ribsml_uS5_D2-typ_fold_subgr"/>
</dbReference>
<accession>A0A553JYD4</accession>
<dbReference type="InterPro" id="IPR006204">
    <property type="entry name" value="GHMP_kinase_N_dom"/>
</dbReference>